<organism evidence="1 2">
    <name type="scientific">Aulographum hederae CBS 113979</name>
    <dbReference type="NCBI Taxonomy" id="1176131"/>
    <lineage>
        <taxon>Eukaryota</taxon>
        <taxon>Fungi</taxon>
        <taxon>Dikarya</taxon>
        <taxon>Ascomycota</taxon>
        <taxon>Pezizomycotina</taxon>
        <taxon>Dothideomycetes</taxon>
        <taxon>Pleosporomycetidae</taxon>
        <taxon>Aulographales</taxon>
        <taxon>Aulographaceae</taxon>
    </lineage>
</organism>
<name>A0A6G1GV33_9PEZI</name>
<keyword evidence="2" id="KW-1185">Reference proteome</keyword>
<proteinExistence type="predicted"/>
<gene>
    <name evidence="1" type="ORF">K402DRAFT_132654</name>
</gene>
<dbReference type="EMBL" id="ML977166">
    <property type="protein sequence ID" value="KAF1984657.1"/>
    <property type="molecule type" value="Genomic_DNA"/>
</dbReference>
<accession>A0A6G1GV33</accession>
<dbReference type="AlphaFoldDB" id="A0A6G1GV33"/>
<protein>
    <submittedName>
        <fullName evidence="1">Uncharacterized protein</fullName>
    </submittedName>
</protein>
<sequence>MQGRFVIQRSFQRSNVPYRIHFKDRSLGDYQDSPRITQMPLRKDQGPFSAFYYRTFLETPLASVAPCFPPFRCPQYTRLAFATSLVCCGAAAKALFNMDEVVRQGWAGACPCGDQTGLGRGWDVLGHGFRTRRTDVTKGGIVGLLRGAGRRLRVLILRLQVQPFADRCVDERDGFGCSCWGFRGVSEWREWYS</sequence>
<dbReference type="Proteomes" id="UP000800041">
    <property type="component" value="Unassembled WGS sequence"/>
</dbReference>
<evidence type="ECO:0000313" key="2">
    <source>
        <dbReference type="Proteomes" id="UP000800041"/>
    </source>
</evidence>
<reference evidence="1" key="1">
    <citation type="journal article" date="2020" name="Stud. Mycol.">
        <title>101 Dothideomycetes genomes: a test case for predicting lifestyles and emergence of pathogens.</title>
        <authorList>
            <person name="Haridas S."/>
            <person name="Albert R."/>
            <person name="Binder M."/>
            <person name="Bloem J."/>
            <person name="Labutti K."/>
            <person name="Salamov A."/>
            <person name="Andreopoulos B."/>
            <person name="Baker S."/>
            <person name="Barry K."/>
            <person name="Bills G."/>
            <person name="Bluhm B."/>
            <person name="Cannon C."/>
            <person name="Castanera R."/>
            <person name="Culley D."/>
            <person name="Daum C."/>
            <person name="Ezra D."/>
            <person name="Gonzalez J."/>
            <person name="Henrissat B."/>
            <person name="Kuo A."/>
            <person name="Liang C."/>
            <person name="Lipzen A."/>
            <person name="Lutzoni F."/>
            <person name="Magnuson J."/>
            <person name="Mondo S."/>
            <person name="Nolan M."/>
            <person name="Ohm R."/>
            <person name="Pangilinan J."/>
            <person name="Park H.-J."/>
            <person name="Ramirez L."/>
            <person name="Alfaro M."/>
            <person name="Sun H."/>
            <person name="Tritt A."/>
            <person name="Yoshinaga Y."/>
            <person name="Zwiers L.-H."/>
            <person name="Turgeon B."/>
            <person name="Goodwin S."/>
            <person name="Spatafora J."/>
            <person name="Crous P."/>
            <person name="Grigoriev I."/>
        </authorList>
    </citation>
    <scope>NUCLEOTIDE SEQUENCE</scope>
    <source>
        <strain evidence="1">CBS 113979</strain>
    </source>
</reference>
<evidence type="ECO:0000313" key="1">
    <source>
        <dbReference type="EMBL" id="KAF1984657.1"/>
    </source>
</evidence>